<evidence type="ECO:0000259" key="2">
    <source>
        <dbReference type="Pfam" id="PF07508"/>
    </source>
</evidence>
<dbReference type="Gene3D" id="3.90.1750.20">
    <property type="entry name" value="Putative Large Serine Recombinase, Chain B, Domain 2"/>
    <property type="match status" value="1"/>
</dbReference>
<keyword evidence="4" id="KW-1185">Reference proteome</keyword>
<feature type="compositionally biased region" description="Basic and acidic residues" evidence="1">
    <location>
        <begin position="178"/>
        <end position="187"/>
    </location>
</feature>
<dbReference type="InterPro" id="IPR011109">
    <property type="entry name" value="DNA_bind_recombinase_dom"/>
</dbReference>
<comment type="caution">
    <text evidence="3">The sequence shown here is derived from an EMBL/GenBank/DDBJ whole genome shotgun (WGS) entry which is preliminary data.</text>
</comment>
<proteinExistence type="predicted"/>
<evidence type="ECO:0000313" key="4">
    <source>
        <dbReference type="Proteomes" id="UP000680206"/>
    </source>
</evidence>
<accession>A0ABS3S622</accession>
<reference evidence="3 4" key="1">
    <citation type="submission" date="2021-03" db="EMBL/GenBank/DDBJ databases">
        <title>Actinomadura violae sp. nov., isolated from lichen in Thailand.</title>
        <authorList>
            <person name="Kanchanasin P."/>
            <person name="Saeng-In P."/>
            <person name="Phongsopitanun W."/>
            <person name="Yuki M."/>
            <person name="Kudo T."/>
            <person name="Ohkuma M."/>
            <person name="Tanasupawat S."/>
        </authorList>
    </citation>
    <scope>NUCLEOTIDE SEQUENCE [LARGE SCALE GENOMIC DNA]</scope>
    <source>
        <strain evidence="3 4">LCR2-06</strain>
    </source>
</reference>
<gene>
    <name evidence="3" type="ORF">J4709_43465</name>
</gene>
<dbReference type="Proteomes" id="UP000680206">
    <property type="component" value="Unassembled WGS sequence"/>
</dbReference>
<dbReference type="EMBL" id="JAGEPF010000035">
    <property type="protein sequence ID" value="MBO2464452.1"/>
    <property type="molecule type" value="Genomic_DNA"/>
</dbReference>
<protein>
    <submittedName>
        <fullName evidence="3">Recombinase family protein</fullName>
    </submittedName>
</protein>
<sequence>MRIYHLRIGECMGYSAIADRLNRDLTANPAPIPVDPSRAAGRWTGSSVRDVLVNPKNTGYMVWNRRASKTDGGRHNPPEVWVWSSNPTHEALISVETFVAAQQIAAGRERSRSTPGKNAADPAACRAYCSRRLQAPGPSKKPVGAGREAPQRCRRLLPFQRLREKPQGAARKRPAQGSRHEDARVAVEGRSIASGDR</sequence>
<dbReference type="InterPro" id="IPR038109">
    <property type="entry name" value="DNA_bind_recomb_sf"/>
</dbReference>
<feature type="domain" description="Recombinase" evidence="2">
    <location>
        <begin position="2"/>
        <end position="107"/>
    </location>
</feature>
<feature type="region of interest" description="Disordered" evidence="1">
    <location>
        <begin position="133"/>
        <end position="197"/>
    </location>
</feature>
<name>A0ABS3S622_9ACTN</name>
<evidence type="ECO:0000256" key="1">
    <source>
        <dbReference type="SAM" id="MobiDB-lite"/>
    </source>
</evidence>
<organism evidence="3 4">
    <name type="scientific">Actinomadura violacea</name>
    <dbReference type="NCBI Taxonomy" id="2819934"/>
    <lineage>
        <taxon>Bacteria</taxon>
        <taxon>Bacillati</taxon>
        <taxon>Actinomycetota</taxon>
        <taxon>Actinomycetes</taxon>
        <taxon>Streptosporangiales</taxon>
        <taxon>Thermomonosporaceae</taxon>
        <taxon>Actinomadura</taxon>
    </lineage>
</organism>
<dbReference type="Pfam" id="PF07508">
    <property type="entry name" value="Recombinase"/>
    <property type="match status" value="1"/>
</dbReference>
<evidence type="ECO:0000313" key="3">
    <source>
        <dbReference type="EMBL" id="MBO2464452.1"/>
    </source>
</evidence>